<proteinExistence type="predicted"/>
<keyword evidence="3" id="KW-1185">Reference proteome</keyword>
<protein>
    <submittedName>
        <fullName evidence="2">Tandem-95 repeat protein</fullName>
    </submittedName>
</protein>
<dbReference type="EMBL" id="VSKM01000053">
    <property type="protein sequence ID" value="TYB68689.1"/>
    <property type="molecule type" value="Genomic_DNA"/>
</dbReference>
<evidence type="ECO:0000313" key="3">
    <source>
        <dbReference type="Proteomes" id="UP000323324"/>
    </source>
</evidence>
<dbReference type="RefSeq" id="WP_148371052.1">
    <property type="nucleotide sequence ID" value="NZ_VSKM01000053.1"/>
</dbReference>
<name>A0A8H2QK86_9FLAO</name>
<dbReference type="Pfam" id="PF17963">
    <property type="entry name" value="Big_9"/>
    <property type="match status" value="2"/>
</dbReference>
<feature type="non-terminal residue" evidence="2">
    <location>
        <position position="250"/>
    </location>
</feature>
<gene>
    <name evidence="2" type="ORF">ES676_14580</name>
</gene>
<feature type="non-terminal residue" evidence="2">
    <location>
        <position position="1"/>
    </location>
</feature>
<evidence type="ECO:0000259" key="1">
    <source>
        <dbReference type="Pfam" id="PF17803"/>
    </source>
</evidence>
<reference evidence="2 3" key="1">
    <citation type="submission" date="2019-08" db="EMBL/GenBank/DDBJ databases">
        <title>Genomes of Antarctic Bizionia species.</title>
        <authorList>
            <person name="Bowman J.P."/>
        </authorList>
    </citation>
    <scope>NUCLEOTIDE SEQUENCE [LARGE SCALE GENOMIC DNA]</scope>
    <source>
        <strain evidence="2 3">HFD</strain>
    </source>
</reference>
<dbReference type="AlphaFoldDB" id="A0A8H2QK86"/>
<dbReference type="Gene3D" id="2.60.40.3440">
    <property type="match status" value="1"/>
</dbReference>
<dbReference type="InterPro" id="IPR040853">
    <property type="entry name" value="RapA2_cadherin-like"/>
</dbReference>
<dbReference type="Proteomes" id="UP000323324">
    <property type="component" value="Unassembled WGS sequence"/>
</dbReference>
<comment type="caution">
    <text evidence="2">The sequence shown here is derived from an EMBL/GenBank/DDBJ whole genome shotgun (WGS) entry which is preliminary data.</text>
</comment>
<accession>A0A8H2QK86</accession>
<evidence type="ECO:0000313" key="2">
    <source>
        <dbReference type="EMBL" id="TYB68689.1"/>
    </source>
</evidence>
<dbReference type="Pfam" id="PF17803">
    <property type="entry name" value="Cadherin_4"/>
    <property type="match status" value="1"/>
</dbReference>
<dbReference type="NCBIfam" id="NF012211">
    <property type="entry name" value="tand_rpt_95"/>
    <property type="match status" value="2"/>
</dbReference>
<feature type="domain" description="RapA2 cadherin-like" evidence="1">
    <location>
        <begin position="216"/>
        <end position="250"/>
    </location>
</feature>
<sequence length="250" mass="25752">TATANQIIEVTAVNDAPVAVDDSYSVAEEGTVTLTPLDLDSDLDGDILTIVSINGIPLTPGTAQTINVLNGTVSVSDTGVITFTGDTDFNGTVIFPYVITDGTDTATADQIIEVTPVNDAPVAVDDNYTVSEESTVILTPLDLDSDIDGDILSIVSINGTLLTPGTEQVITTPNGTVNIDAAGVITFTPSDNYNGTETFAYVITDGTATATANQIIEVTGVNDVPVAVDDSYSVAEEGTVTLTPLDLDSD</sequence>
<organism evidence="2 3">
    <name type="scientific">Bizionia saleffrena</name>
    <dbReference type="NCBI Taxonomy" id="291189"/>
    <lineage>
        <taxon>Bacteria</taxon>
        <taxon>Pseudomonadati</taxon>
        <taxon>Bacteroidota</taxon>
        <taxon>Flavobacteriia</taxon>
        <taxon>Flavobacteriales</taxon>
        <taxon>Flavobacteriaceae</taxon>
        <taxon>Bizionia</taxon>
    </lineage>
</organism>